<dbReference type="Proteomes" id="UP000271624">
    <property type="component" value="Unassembled WGS sequence"/>
</dbReference>
<dbReference type="SUPFAM" id="SSF46785">
    <property type="entry name" value="Winged helix' DNA-binding domain"/>
    <property type="match status" value="1"/>
</dbReference>
<evidence type="ECO:0000313" key="2">
    <source>
        <dbReference type="EMBL" id="RUT04857.1"/>
    </source>
</evidence>
<dbReference type="AlphaFoldDB" id="A0A3S1D7F6"/>
<dbReference type="RefSeq" id="WP_127082816.1">
    <property type="nucleotide sequence ID" value="NZ_RSCL01000010.1"/>
</dbReference>
<dbReference type="PANTHER" id="PTHR43252">
    <property type="entry name" value="TRANSCRIPTIONAL REGULATOR YQJI"/>
    <property type="match status" value="1"/>
</dbReference>
<dbReference type="InterPro" id="IPR005149">
    <property type="entry name" value="Tscrpt_reg_PadR_N"/>
</dbReference>
<dbReference type="InterPro" id="IPR036390">
    <property type="entry name" value="WH_DNA-bd_sf"/>
</dbReference>
<feature type="domain" description="Transcription regulator PadR N-terminal" evidence="1">
    <location>
        <begin position="54"/>
        <end position="122"/>
    </location>
</feature>
<comment type="caution">
    <text evidence="2">The sequence shown here is derived from an EMBL/GenBank/DDBJ whole genome shotgun (WGS) entry which is preliminary data.</text>
</comment>
<organism evidence="2 3">
    <name type="scientific">Dulcicalothrix desertica PCC 7102</name>
    <dbReference type="NCBI Taxonomy" id="232991"/>
    <lineage>
        <taxon>Bacteria</taxon>
        <taxon>Bacillati</taxon>
        <taxon>Cyanobacteriota</taxon>
        <taxon>Cyanophyceae</taxon>
        <taxon>Nostocales</taxon>
        <taxon>Calotrichaceae</taxon>
        <taxon>Dulcicalothrix</taxon>
    </lineage>
</organism>
<dbReference type="Gene3D" id="1.10.10.10">
    <property type="entry name" value="Winged helix-like DNA-binding domain superfamily/Winged helix DNA-binding domain"/>
    <property type="match status" value="1"/>
</dbReference>
<reference evidence="2" key="1">
    <citation type="submission" date="2018-12" db="EMBL/GenBank/DDBJ databases">
        <authorList>
            <person name="Will S."/>
            <person name="Neumann-Schaal M."/>
            <person name="Henke P."/>
        </authorList>
    </citation>
    <scope>NUCLEOTIDE SEQUENCE</scope>
    <source>
        <strain evidence="2">PCC 7102</strain>
    </source>
</reference>
<dbReference type="PANTHER" id="PTHR43252:SF2">
    <property type="entry name" value="TRANSCRIPTION REGULATOR, PADR-LIKE FAMILY"/>
    <property type="match status" value="1"/>
</dbReference>
<proteinExistence type="predicted"/>
<reference evidence="2" key="2">
    <citation type="journal article" date="2019" name="Genome Biol. Evol.">
        <title>Day and night: Metabolic profiles and evolutionary relationships of six axenic non-marine cyanobacteria.</title>
        <authorList>
            <person name="Will S.E."/>
            <person name="Henke P."/>
            <person name="Boedeker C."/>
            <person name="Huang S."/>
            <person name="Brinkmann H."/>
            <person name="Rohde M."/>
            <person name="Jarek M."/>
            <person name="Friedl T."/>
            <person name="Seufert S."/>
            <person name="Schumacher M."/>
            <person name="Overmann J."/>
            <person name="Neumann-Schaal M."/>
            <person name="Petersen J."/>
        </authorList>
    </citation>
    <scope>NUCLEOTIDE SEQUENCE [LARGE SCALE GENOMIC DNA]</scope>
    <source>
        <strain evidence="2">PCC 7102</strain>
    </source>
</reference>
<dbReference type="EMBL" id="RSCL01000010">
    <property type="protein sequence ID" value="RUT04857.1"/>
    <property type="molecule type" value="Genomic_DNA"/>
</dbReference>
<dbReference type="InterPro" id="IPR036388">
    <property type="entry name" value="WH-like_DNA-bd_sf"/>
</dbReference>
<gene>
    <name evidence="2" type="ORF">DSM106972_044270</name>
</gene>
<keyword evidence="3" id="KW-1185">Reference proteome</keyword>
<accession>A0A3S1D7F6</accession>
<dbReference type="OrthoDB" id="9814826at2"/>
<evidence type="ECO:0000259" key="1">
    <source>
        <dbReference type="Pfam" id="PF03551"/>
    </source>
</evidence>
<protein>
    <submittedName>
        <fullName evidence="2">PadR family transcriptional regulator</fullName>
    </submittedName>
</protein>
<evidence type="ECO:0000313" key="3">
    <source>
        <dbReference type="Proteomes" id="UP000271624"/>
    </source>
</evidence>
<dbReference type="Pfam" id="PF03551">
    <property type="entry name" value="PadR"/>
    <property type="match status" value="1"/>
</dbReference>
<name>A0A3S1D7F6_9CYAN</name>
<sequence>MFRRFHPRFLTPAWAGENISNSFFASERFGRKESHGHGWGDRRRTRRGDMKFILLGLLSERPQHGYEIIKELEARRGGFHRLSPGSVYPTLQMLEESNHLTSTQVEGKRVYTITESGRQLLSERNQQSNLENPSDFKQSKPSELIELRDTLTELNDAVTTVARSGNLERANQVRDLLIQVKREIYKILAQ</sequence>